<sequence>MILALHFGSYKTLKNKNFLNITIFLKTKQYGFFKDFYSKNPYVLVTELMP</sequence>
<dbReference type="Proteomes" id="UP000011945">
    <property type="component" value="Unassembled WGS sequence"/>
</dbReference>
<gene>
    <name evidence="1" type="ORF">HMPREF1449_00801</name>
</gene>
<reference evidence="1 2" key="1">
    <citation type="submission" date="2012-12" db="EMBL/GenBank/DDBJ databases">
        <authorList>
            <person name="Weinstock G."/>
            <person name="Sodergren E."/>
            <person name="Lobos E.A."/>
            <person name="Fulton L."/>
            <person name="Fulton R."/>
            <person name="Courtney L."/>
            <person name="Fronick C."/>
            <person name="O'Laughlin M."/>
            <person name="Godfrey J."/>
            <person name="Wilson R.M."/>
            <person name="Miner T."/>
            <person name="Farmer C."/>
            <person name="Delehaunty K."/>
            <person name="Cordes M."/>
            <person name="Minx P."/>
            <person name="Tomlinson C."/>
            <person name="Chen J."/>
            <person name="Wollam A."/>
            <person name="Pepin K.H."/>
            <person name="Bhonagiri V."/>
            <person name="Zhang X."/>
            <person name="Suruliraj S."/>
            <person name="Antonio M."/>
            <person name="Secka O."/>
            <person name="Thomas J."/>
            <person name="Warren W."/>
            <person name="Mitreva M."/>
            <person name="Mardis E.R."/>
            <person name="Wilson R.K."/>
        </authorList>
    </citation>
    <scope>NUCLEOTIDE SEQUENCE [LARGE SCALE GENOMIC DNA]</scope>
    <source>
        <strain evidence="1 2">HP260AFii</strain>
    </source>
</reference>
<proteinExistence type="predicted"/>
<evidence type="ECO:0000313" key="2">
    <source>
        <dbReference type="Proteomes" id="UP000011945"/>
    </source>
</evidence>
<dbReference type="EMBL" id="APEZ01000030">
    <property type="protein sequence ID" value="EMH66982.1"/>
    <property type="molecule type" value="Genomic_DNA"/>
</dbReference>
<name>A0ABC9S9P9_HELPX</name>
<accession>A0ABC9S9P9</accession>
<comment type="caution">
    <text evidence="1">The sequence shown here is derived from an EMBL/GenBank/DDBJ whole genome shotgun (WGS) entry which is preliminary data.</text>
</comment>
<protein>
    <submittedName>
        <fullName evidence="1">Uncharacterized protein</fullName>
    </submittedName>
</protein>
<evidence type="ECO:0000313" key="1">
    <source>
        <dbReference type="EMBL" id="EMH66982.1"/>
    </source>
</evidence>
<dbReference type="AlphaFoldDB" id="A0ABC9S9P9"/>
<organism evidence="1 2">
    <name type="scientific">Helicobacter pylori HP260AFii</name>
    <dbReference type="NCBI Taxonomy" id="1159077"/>
    <lineage>
        <taxon>Bacteria</taxon>
        <taxon>Pseudomonadati</taxon>
        <taxon>Campylobacterota</taxon>
        <taxon>Epsilonproteobacteria</taxon>
        <taxon>Campylobacterales</taxon>
        <taxon>Helicobacteraceae</taxon>
        <taxon>Helicobacter</taxon>
    </lineage>
</organism>